<name>A0A2T0TL45_9PSEU</name>
<gene>
    <name evidence="1" type="ORF">CLV43_101672</name>
</gene>
<dbReference type="InterPro" id="IPR053141">
    <property type="entry name" value="Mycobact_SerProt_Inhib_Rv3364c"/>
</dbReference>
<dbReference type="PANTHER" id="PTHR36222">
    <property type="entry name" value="SERINE PROTEASE INHIBITOR RV3364C"/>
    <property type="match status" value="1"/>
</dbReference>
<dbReference type="EMBL" id="PVTF01000001">
    <property type="protein sequence ID" value="PRY46396.1"/>
    <property type="molecule type" value="Genomic_DNA"/>
</dbReference>
<evidence type="ECO:0000313" key="1">
    <source>
        <dbReference type="EMBL" id="PRY46396.1"/>
    </source>
</evidence>
<dbReference type="Proteomes" id="UP000239494">
    <property type="component" value="Unassembled WGS sequence"/>
</dbReference>
<organism evidence="1 2">
    <name type="scientific">Umezawaea tangerina</name>
    <dbReference type="NCBI Taxonomy" id="84725"/>
    <lineage>
        <taxon>Bacteria</taxon>
        <taxon>Bacillati</taxon>
        <taxon>Actinomycetota</taxon>
        <taxon>Actinomycetes</taxon>
        <taxon>Pseudonocardiales</taxon>
        <taxon>Pseudonocardiaceae</taxon>
        <taxon>Umezawaea</taxon>
    </lineage>
</organism>
<evidence type="ECO:0000313" key="2">
    <source>
        <dbReference type="Proteomes" id="UP000239494"/>
    </source>
</evidence>
<dbReference type="SUPFAM" id="SSF103196">
    <property type="entry name" value="Roadblock/LC7 domain"/>
    <property type="match status" value="1"/>
</dbReference>
<accession>A0A2T0TL45</accession>
<evidence type="ECO:0008006" key="3">
    <source>
        <dbReference type="Google" id="ProtNLM"/>
    </source>
</evidence>
<sequence length="66" mass="7299">MNQTVVEMERGYLFLMSISDGSCLAVLAAPNCDIGLVAYEMTLLVERVGQQLTPELRAQLQGVVRR</sequence>
<comment type="caution">
    <text evidence="1">The sequence shown here is derived from an EMBL/GenBank/DDBJ whole genome shotgun (WGS) entry which is preliminary data.</text>
</comment>
<reference evidence="1 2" key="1">
    <citation type="submission" date="2018-03" db="EMBL/GenBank/DDBJ databases">
        <title>Genomic Encyclopedia of Archaeal and Bacterial Type Strains, Phase II (KMG-II): from individual species to whole genera.</title>
        <authorList>
            <person name="Goeker M."/>
        </authorList>
    </citation>
    <scope>NUCLEOTIDE SEQUENCE [LARGE SCALE GENOMIC DNA]</scope>
    <source>
        <strain evidence="1 2">DSM 44720</strain>
    </source>
</reference>
<keyword evidence="2" id="KW-1185">Reference proteome</keyword>
<dbReference type="Gene3D" id="3.30.450.30">
    <property type="entry name" value="Dynein light chain 2a, cytoplasmic"/>
    <property type="match status" value="1"/>
</dbReference>
<dbReference type="AlphaFoldDB" id="A0A2T0TL45"/>
<protein>
    <recommendedName>
        <fullName evidence="3">Roadblock/LAMTOR2 domain-containing protein</fullName>
    </recommendedName>
</protein>
<proteinExistence type="predicted"/>
<dbReference type="PANTHER" id="PTHR36222:SF1">
    <property type="entry name" value="SERINE PROTEASE INHIBITOR RV3364C"/>
    <property type="match status" value="1"/>
</dbReference>